<dbReference type="RefSeq" id="WP_310028995.1">
    <property type="nucleotide sequence ID" value="NZ_JAVDRL010000002.1"/>
</dbReference>
<gene>
    <name evidence="1" type="ORF">J2800_000510</name>
</gene>
<sequence length="314" mass="34802">MKPIHGRMYFVAERGTSSAVFADHIDPLRRNPNIPQIVQQRELAYGADAPFIQKTLCIAVELMQAVYLPNGFQTDRCLEIALAAARDLASVADAVTDLKAREAATRVEVEAGRFPLGHLPHTQNLRGIVEQAVSHLRAVRVGALQVAELFYPKPRHNAPADTHLMAIMQGLFDAADPFLTYFDAQLRALSDLATYRDAIMHPKAGVEFIVTDYSMAPEGHYLAPTVEVRHPISPLARMDVVQFLEVQADIIGNVFEMFLVAFCNFNAQQQGGVFESAVAELPEGEFRRGTRFYWHSWLTPGAVLHVNQPGDGLV</sequence>
<accession>A0ABU1MVS2</accession>
<name>A0ABU1MVS2_9CAUL</name>
<protein>
    <submittedName>
        <fullName evidence="1">Uncharacterized protein</fullName>
    </submittedName>
</protein>
<evidence type="ECO:0000313" key="1">
    <source>
        <dbReference type="EMBL" id="MDR6529786.1"/>
    </source>
</evidence>
<dbReference type="Proteomes" id="UP001262754">
    <property type="component" value="Unassembled WGS sequence"/>
</dbReference>
<organism evidence="1 2">
    <name type="scientific">Caulobacter rhizosphaerae</name>
    <dbReference type="NCBI Taxonomy" id="2010972"/>
    <lineage>
        <taxon>Bacteria</taxon>
        <taxon>Pseudomonadati</taxon>
        <taxon>Pseudomonadota</taxon>
        <taxon>Alphaproteobacteria</taxon>
        <taxon>Caulobacterales</taxon>
        <taxon>Caulobacteraceae</taxon>
        <taxon>Caulobacter</taxon>
    </lineage>
</organism>
<proteinExistence type="predicted"/>
<reference evidence="1 2" key="1">
    <citation type="submission" date="2023-07" db="EMBL/GenBank/DDBJ databases">
        <title>Sorghum-associated microbial communities from plants grown in Nebraska, USA.</title>
        <authorList>
            <person name="Schachtman D."/>
        </authorList>
    </citation>
    <scope>NUCLEOTIDE SEQUENCE [LARGE SCALE GENOMIC DNA]</scope>
    <source>
        <strain evidence="1 2">DS2154</strain>
    </source>
</reference>
<comment type="caution">
    <text evidence="1">The sequence shown here is derived from an EMBL/GenBank/DDBJ whole genome shotgun (WGS) entry which is preliminary data.</text>
</comment>
<dbReference type="EMBL" id="JAVDRL010000002">
    <property type="protein sequence ID" value="MDR6529786.1"/>
    <property type="molecule type" value="Genomic_DNA"/>
</dbReference>
<evidence type="ECO:0000313" key="2">
    <source>
        <dbReference type="Proteomes" id="UP001262754"/>
    </source>
</evidence>
<keyword evidence="2" id="KW-1185">Reference proteome</keyword>